<dbReference type="STRING" id="745531.A0A0C3RYG8"/>
<dbReference type="OrthoDB" id="2802122at2759"/>
<protein>
    <recommendedName>
        <fullName evidence="3">F-box domain-containing protein</fullName>
    </recommendedName>
</protein>
<name>A0A0C3RYG8_PHLG1</name>
<proteinExistence type="predicted"/>
<dbReference type="AlphaFoldDB" id="A0A0C3RYG8"/>
<dbReference type="InterPro" id="IPR032675">
    <property type="entry name" value="LRR_dom_sf"/>
</dbReference>
<keyword evidence="2" id="KW-1185">Reference proteome</keyword>
<evidence type="ECO:0000313" key="1">
    <source>
        <dbReference type="EMBL" id="KIP07171.1"/>
    </source>
</evidence>
<dbReference type="EMBL" id="KN840502">
    <property type="protein sequence ID" value="KIP07171.1"/>
    <property type="molecule type" value="Genomic_DNA"/>
</dbReference>
<sequence>MVAWNLPAELDDIVLDHLHDDRESLAKCALVRRSWVPTARYHNWRDLQLTCSEKELRELEKVLHTSPEVVHLVRSVFLTQGPDDERQWYDLQILHIALNLLSRFPTVSSLTLHGLWFGVSKQTQPLDLVLPAVRQLTISSCTFDTFDTRQIARTFPSLSALRFDGVWWGRWGPDDPALIDIKGQTPPLPGLKEIYLGKCHSRDSVVDWLLSSCPRPLIHTLRLPFVSAYDTRLKHLLAFLGPSLSHLELGSPSLPNPRPADRSSGEQRTVETHLDLALNTALRSVQLGVPTARDAQYTSLWLAAVLEQIASPVLEEVRFALSPIPSGSSANAERIFRAFDWRQVAKILEGPSYGGLRRVVFEYGRPTAPSGGVTLSSPQQILQKVVLDYFVRLEKRSVKIIFKS</sequence>
<accession>A0A0C3RYG8</accession>
<organism evidence="1 2">
    <name type="scientific">Phlebiopsis gigantea (strain 11061_1 CR5-6)</name>
    <name type="common">White-rot fungus</name>
    <name type="synonym">Peniophora gigantea</name>
    <dbReference type="NCBI Taxonomy" id="745531"/>
    <lineage>
        <taxon>Eukaryota</taxon>
        <taxon>Fungi</taxon>
        <taxon>Dikarya</taxon>
        <taxon>Basidiomycota</taxon>
        <taxon>Agaricomycotina</taxon>
        <taxon>Agaricomycetes</taxon>
        <taxon>Polyporales</taxon>
        <taxon>Phanerochaetaceae</taxon>
        <taxon>Phlebiopsis</taxon>
    </lineage>
</organism>
<gene>
    <name evidence="1" type="ORF">PHLGIDRAFT_428983</name>
</gene>
<dbReference type="HOGENOM" id="CLU_036316_4_1_1"/>
<dbReference type="Gene3D" id="3.80.10.10">
    <property type="entry name" value="Ribonuclease Inhibitor"/>
    <property type="match status" value="1"/>
</dbReference>
<reference evidence="1 2" key="1">
    <citation type="journal article" date="2014" name="PLoS Genet.">
        <title>Analysis of the Phlebiopsis gigantea genome, transcriptome and secretome provides insight into its pioneer colonization strategies of wood.</title>
        <authorList>
            <person name="Hori C."/>
            <person name="Ishida T."/>
            <person name="Igarashi K."/>
            <person name="Samejima M."/>
            <person name="Suzuki H."/>
            <person name="Master E."/>
            <person name="Ferreira P."/>
            <person name="Ruiz-Duenas F.J."/>
            <person name="Held B."/>
            <person name="Canessa P."/>
            <person name="Larrondo L.F."/>
            <person name="Schmoll M."/>
            <person name="Druzhinina I.S."/>
            <person name="Kubicek C.P."/>
            <person name="Gaskell J.A."/>
            <person name="Kersten P."/>
            <person name="St John F."/>
            <person name="Glasner J."/>
            <person name="Sabat G."/>
            <person name="Splinter BonDurant S."/>
            <person name="Syed K."/>
            <person name="Yadav J."/>
            <person name="Mgbeahuruike A.C."/>
            <person name="Kovalchuk A."/>
            <person name="Asiegbu F.O."/>
            <person name="Lackner G."/>
            <person name="Hoffmeister D."/>
            <person name="Rencoret J."/>
            <person name="Gutierrez A."/>
            <person name="Sun H."/>
            <person name="Lindquist E."/>
            <person name="Barry K."/>
            <person name="Riley R."/>
            <person name="Grigoriev I.V."/>
            <person name="Henrissat B."/>
            <person name="Kues U."/>
            <person name="Berka R.M."/>
            <person name="Martinez A.T."/>
            <person name="Covert S.F."/>
            <person name="Blanchette R.A."/>
            <person name="Cullen D."/>
        </authorList>
    </citation>
    <scope>NUCLEOTIDE SEQUENCE [LARGE SCALE GENOMIC DNA]</scope>
    <source>
        <strain evidence="1 2">11061_1 CR5-6</strain>
    </source>
</reference>
<dbReference type="Proteomes" id="UP000053257">
    <property type="component" value="Unassembled WGS sequence"/>
</dbReference>
<dbReference type="SUPFAM" id="SSF52058">
    <property type="entry name" value="L domain-like"/>
    <property type="match status" value="1"/>
</dbReference>
<evidence type="ECO:0000313" key="2">
    <source>
        <dbReference type="Proteomes" id="UP000053257"/>
    </source>
</evidence>
<evidence type="ECO:0008006" key="3">
    <source>
        <dbReference type="Google" id="ProtNLM"/>
    </source>
</evidence>